<proteinExistence type="predicted"/>
<dbReference type="AlphaFoldDB" id="A0A9W6ZGR2"/>
<keyword evidence="2" id="KW-1185">Reference proteome</keyword>
<dbReference type="Gene3D" id="3.40.50.300">
    <property type="entry name" value="P-loop containing nucleotide triphosphate hydrolases"/>
    <property type="match status" value="1"/>
</dbReference>
<evidence type="ECO:0000313" key="2">
    <source>
        <dbReference type="Proteomes" id="UP001165082"/>
    </source>
</evidence>
<gene>
    <name evidence="1" type="ORF">TrRE_jg10026</name>
</gene>
<dbReference type="InterPro" id="IPR027417">
    <property type="entry name" value="P-loop_NTPase"/>
</dbReference>
<comment type="caution">
    <text evidence="1">The sequence shown here is derived from an EMBL/GenBank/DDBJ whole genome shotgun (WGS) entry which is preliminary data.</text>
</comment>
<dbReference type="EMBL" id="BRXZ01003225">
    <property type="protein sequence ID" value="GMH50244.1"/>
    <property type="molecule type" value="Genomic_DNA"/>
</dbReference>
<dbReference type="OrthoDB" id="10425367at2759"/>
<sequence length="837" mass="92493">MVNNLKILVFESIHNANKVLNIQSALGEEEEDVGMEDRSGGVNGLYACGDLLKNLGLSSEEVNAIHSISTKKIVSYKKLFPSTCGKESKCCKIGLWSGFLETDLQQLREGSMRVGAERDNPVYGHLAIEYVNYFNPMASRAGAVYWAKLDSLGSAAVIKQDETKAKYTKVLGELLSWGVGDVGGEDYHIISCLPQQIPDEDSDNGSTMLQIRAIIHHWLKRLTSCVGGERRLKRFLQCSYCMWDAEKDMFREIRDTKGASDLKGTLSGLAWVTKWCWASEFVLKEDMRRAGTFDWESDVGPGQRRILDGDLSGGPFGEWFAIRAAINRITVDYVGRGWTRDPTVGEGDVAFQLTEGSYISTVAVRSCGIMMGFDMEATNRFRDIIKKYTKKVNLIRGPLNKRDIRSYSLATHRKLTNHIVREREAEIALQRGTNTVEARERLREIEESGAAHSEATGQYYVETQSQHNTTFEGFGDSEILDNFAVWRGVWRKLGLGDIYHGVLPWDVGEGINDVSAHFFDTQTVTPYVDRVTSARMRALGSLGEGRGGRPTSFTALLLGVEVGAAGDVSDVELRSKAGKFLKGPDALGLLNVAVRGDGRGTGRGGVGEEVKFKPFQVEALVEELVGEVRMEGSLRTVGRTVLLEAPCGGGKTLIPMFMALVKQHLLEGGTEGGTFFVTPVIYYNVNVALDQLEEYHGVGLRAILVGGSDTTGISAQAAIEIAERERLGFGGIVVLFVCDSLLKQRVKGVVQVWIDRGWVNRFYEDEVHELGTQWKIRAGAAGSFENYTDWCRGEWGRKVAWTLSSASMTPDYKSFVLLAKGLGRENARDFLRVGLPK</sequence>
<reference evidence="1" key="1">
    <citation type="submission" date="2022-07" db="EMBL/GenBank/DDBJ databases">
        <title>Genome analysis of Parmales, a sister group of diatoms, reveals the evolutionary specialization of diatoms from phago-mixotrophs to photoautotrophs.</title>
        <authorList>
            <person name="Ban H."/>
            <person name="Sato S."/>
            <person name="Yoshikawa S."/>
            <person name="Kazumasa Y."/>
            <person name="Nakamura Y."/>
            <person name="Ichinomiya M."/>
            <person name="Saitoh K."/>
            <person name="Sato N."/>
            <person name="Blanc-Mathieu R."/>
            <person name="Endo H."/>
            <person name="Kuwata A."/>
            <person name="Ogata H."/>
        </authorList>
    </citation>
    <scope>NUCLEOTIDE SEQUENCE</scope>
</reference>
<dbReference type="Proteomes" id="UP001165082">
    <property type="component" value="Unassembled WGS sequence"/>
</dbReference>
<evidence type="ECO:0000313" key="1">
    <source>
        <dbReference type="EMBL" id="GMH50244.1"/>
    </source>
</evidence>
<organism evidence="1 2">
    <name type="scientific">Triparma retinervis</name>
    <dbReference type="NCBI Taxonomy" id="2557542"/>
    <lineage>
        <taxon>Eukaryota</taxon>
        <taxon>Sar</taxon>
        <taxon>Stramenopiles</taxon>
        <taxon>Ochrophyta</taxon>
        <taxon>Bolidophyceae</taxon>
        <taxon>Parmales</taxon>
        <taxon>Triparmaceae</taxon>
        <taxon>Triparma</taxon>
    </lineage>
</organism>
<protein>
    <submittedName>
        <fullName evidence="1">Uncharacterized protein</fullName>
    </submittedName>
</protein>
<name>A0A9W6ZGR2_9STRA</name>
<accession>A0A9W6ZGR2</accession>